<evidence type="ECO:0000313" key="2">
    <source>
        <dbReference type="Proteomes" id="UP000026249"/>
    </source>
</evidence>
<evidence type="ECO:0008006" key="3">
    <source>
        <dbReference type="Google" id="ProtNLM"/>
    </source>
</evidence>
<dbReference type="Proteomes" id="UP000026249">
    <property type="component" value="Unassembled WGS sequence"/>
</dbReference>
<comment type="caution">
    <text evidence="1">The sequence shown here is derived from an EMBL/GenBank/DDBJ whole genome shotgun (WGS) entry which is preliminary data.</text>
</comment>
<organism evidence="1 2">
    <name type="scientific">Actibacterium mucosum KCTC 23349</name>
    <dbReference type="NCBI Taxonomy" id="1454373"/>
    <lineage>
        <taxon>Bacteria</taxon>
        <taxon>Pseudomonadati</taxon>
        <taxon>Pseudomonadota</taxon>
        <taxon>Alphaproteobacteria</taxon>
        <taxon>Rhodobacterales</taxon>
        <taxon>Roseobacteraceae</taxon>
        <taxon>Actibacterium</taxon>
    </lineage>
</organism>
<gene>
    <name evidence="1" type="ORF">ACMU_07860</name>
</gene>
<proteinExistence type="predicted"/>
<dbReference type="EMBL" id="JFKE01000002">
    <property type="protein sequence ID" value="KAJ56845.1"/>
    <property type="molecule type" value="Genomic_DNA"/>
</dbReference>
<sequence>MWMAAGAFGVASQRQVQHVYLADALAPLPDTDMQVSWHAPNRPLSRPLSDAERLLIGRAFAQGFRNLALAQEAHDPLLLVDHFTGIAAKRAALSVTDAKTHGGRMVVLSHNLTPTFFHPDGSLFQAKTQMLTARFLPDTDGGLRHVELTRDTGTVTFRNGLIGWRIWSFERRGSTPVTRQPAPWTGRMNGINYYPAATPWRAFWPRFDANQTAADLDRITGLGADTIRIFLQREAFLGPDAATHLAHLETLLGLARERGLRVVPTLFDLKGDYGLATWPTDRTYLRAVLPVLTAFPNVELVDLKNEPDLDFATHGRAKVEAWISTMSQITGQIAPALPQTVGWSHVDAAPVMADQLDVLTYHDYADIAGTAARLTDLRTAFPDHPVLVTEIGASTFGLLLGQPGSPTSQARKLDLRMRALKDADGVFIWTLYDFPNVDPSVVGRSPWVRKLQSGFGLLRADGGEKPAAAVIRRHFGE</sequence>
<name>A0A037ZMH5_9RHOB</name>
<evidence type="ECO:0000313" key="1">
    <source>
        <dbReference type="EMBL" id="KAJ56845.1"/>
    </source>
</evidence>
<dbReference type="Gene3D" id="3.20.20.80">
    <property type="entry name" value="Glycosidases"/>
    <property type="match status" value="1"/>
</dbReference>
<accession>A0A037ZMH5</accession>
<keyword evidence="2" id="KW-1185">Reference proteome</keyword>
<protein>
    <recommendedName>
        <fullName evidence="3">Glycoside hydrolase family 5 domain-containing protein</fullName>
    </recommendedName>
</protein>
<dbReference type="SUPFAM" id="SSF51445">
    <property type="entry name" value="(Trans)glycosidases"/>
    <property type="match status" value="1"/>
</dbReference>
<reference evidence="1 2" key="1">
    <citation type="submission" date="2014-03" db="EMBL/GenBank/DDBJ databases">
        <title>Draft Genome Sequence of Actibacterium mucosum KCTC 23349, a Marine Alphaproteobacterium with Complex Ionic Requirements Isolated from Mediterranean Seawater at Malvarrosa Beach, Valencia, Spain.</title>
        <authorList>
            <person name="Arahal D.R."/>
            <person name="Shao Z."/>
            <person name="Lai Q."/>
            <person name="Pujalte M.J."/>
        </authorList>
    </citation>
    <scope>NUCLEOTIDE SEQUENCE [LARGE SCALE GENOMIC DNA]</scope>
    <source>
        <strain evidence="1 2">KCTC 23349</strain>
    </source>
</reference>
<dbReference type="InterPro" id="IPR017853">
    <property type="entry name" value="GH"/>
</dbReference>
<dbReference type="STRING" id="1454373.ACMU_07860"/>
<dbReference type="AlphaFoldDB" id="A0A037ZMH5"/>